<dbReference type="STRING" id="137246.A0A401T149"/>
<comment type="caution">
    <text evidence="7">The sequence shown here is derived from an EMBL/GenBank/DDBJ whole genome shotgun (WGS) entry which is preliminary data.</text>
</comment>
<dbReference type="GO" id="GO:0005739">
    <property type="term" value="C:mitochondrion"/>
    <property type="evidence" value="ECO:0007669"/>
    <property type="project" value="TreeGrafter"/>
</dbReference>
<evidence type="ECO:0000256" key="3">
    <source>
        <dbReference type="ARBA" id="ARBA00022692"/>
    </source>
</evidence>
<feature type="transmembrane region" description="Helical" evidence="6">
    <location>
        <begin position="104"/>
        <end position="122"/>
    </location>
</feature>
<comment type="similarity">
    <text evidence="2 6">Belongs to the peroxisomal membrane protein PXMP2/4 family.</text>
</comment>
<evidence type="ECO:0000256" key="2">
    <source>
        <dbReference type="ARBA" id="ARBA00006824"/>
    </source>
</evidence>
<evidence type="ECO:0000313" key="8">
    <source>
        <dbReference type="Proteomes" id="UP000287033"/>
    </source>
</evidence>
<comment type="subcellular location">
    <subcellularLocation>
        <location evidence="1">Membrane</location>
        <topology evidence="1">Multi-pass membrane protein</topology>
    </subcellularLocation>
</comment>
<protein>
    <recommendedName>
        <fullName evidence="9">Mpv17-like protein 2</fullName>
    </recommendedName>
</protein>
<keyword evidence="8" id="KW-1185">Reference proteome</keyword>
<proteinExistence type="inferred from homology"/>
<sequence length="213" mass="24555">MPAPPNTAFSVRLLAVWKSLFTGRYLFITNTVSCGALMATGDMIQQTREIWREPDRVREWARTGRMFATGCLMGPFGHFWYGALDRRFPGRTKRIVLKKVLLDQTIASPIFGLLYFGGMGMLEGHHPIECLMEFKRKFWKFYMADLMLWPGAQMINFYFLSPKYRVLYVNIVTVGWDTFLSYLKHQEQDDAALALDKQQTGSGSSVKQLEDEP</sequence>
<dbReference type="AlphaFoldDB" id="A0A401T149"/>
<keyword evidence="4 6" id="KW-1133">Transmembrane helix</keyword>
<evidence type="ECO:0000256" key="5">
    <source>
        <dbReference type="ARBA" id="ARBA00023136"/>
    </source>
</evidence>
<dbReference type="PANTHER" id="PTHR11266:SF8">
    <property type="entry name" value="MPV17-LIKE PROTEIN 2"/>
    <property type="match status" value="1"/>
</dbReference>
<reference evidence="7 8" key="1">
    <citation type="journal article" date="2018" name="Nat. Ecol. Evol.">
        <title>Shark genomes provide insights into elasmobranch evolution and the origin of vertebrates.</title>
        <authorList>
            <person name="Hara Y"/>
            <person name="Yamaguchi K"/>
            <person name="Onimaru K"/>
            <person name="Kadota M"/>
            <person name="Koyanagi M"/>
            <person name="Keeley SD"/>
            <person name="Tatsumi K"/>
            <person name="Tanaka K"/>
            <person name="Motone F"/>
            <person name="Kageyama Y"/>
            <person name="Nozu R"/>
            <person name="Adachi N"/>
            <person name="Nishimura O"/>
            <person name="Nakagawa R"/>
            <person name="Tanegashima C"/>
            <person name="Kiyatake I"/>
            <person name="Matsumoto R"/>
            <person name="Murakumo K"/>
            <person name="Nishida K"/>
            <person name="Terakita A"/>
            <person name="Kuratani S"/>
            <person name="Sato K"/>
            <person name="Hyodo S Kuraku.S."/>
        </authorList>
    </citation>
    <scope>NUCLEOTIDE SEQUENCE [LARGE SCALE GENOMIC DNA]</scope>
</reference>
<keyword evidence="3 6" id="KW-0812">Transmembrane</keyword>
<dbReference type="OMA" id="CAPTMIG"/>
<gene>
    <name evidence="7" type="ORF">chiPu_0014845</name>
</gene>
<dbReference type="PANTHER" id="PTHR11266">
    <property type="entry name" value="PEROXISOMAL MEMBRANE PROTEIN 2, PXMP2 MPV17"/>
    <property type="match status" value="1"/>
</dbReference>
<evidence type="ECO:0000313" key="7">
    <source>
        <dbReference type="EMBL" id="GCC36351.1"/>
    </source>
</evidence>
<dbReference type="GO" id="GO:0061668">
    <property type="term" value="P:mitochondrial ribosome assembly"/>
    <property type="evidence" value="ECO:0007669"/>
    <property type="project" value="TreeGrafter"/>
</dbReference>
<accession>A0A401T149</accession>
<evidence type="ECO:0000256" key="4">
    <source>
        <dbReference type="ARBA" id="ARBA00022989"/>
    </source>
</evidence>
<dbReference type="EMBL" id="BEZZ01000817">
    <property type="protein sequence ID" value="GCC36351.1"/>
    <property type="molecule type" value="Genomic_DNA"/>
</dbReference>
<feature type="transmembrane region" description="Helical" evidence="6">
    <location>
        <begin position="142"/>
        <end position="160"/>
    </location>
</feature>
<evidence type="ECO:0000256" key="6">
    <source>
        <dbReference type="RuleBase" id="RU363053"/>
    </source>
</evidence>
<dbReference type="OrthoDB" id="10267969at2759"/>
<dbReference type="GO" id="GO:0016020">
    <property type="term" value="C:membrane"/>
    <property type="evidence" value="ECO:0007669"/>
    <property type="project" value="UniProtKB-SubCell"/>
</dbReference>
<organism evidence="7 8">
    <name type="scientific">Chiloscyllium punctatum</name>
    <name type="common">Brownbanded bambooshark</name>
    <name type="synonym">Hemiscyllium punctatum</name>
    <dbReference type="NCBI Taxonomy" id="137246"/>
    <lineage>
        <taxon>Eukaryota</taxon>
        <taxon>Metazoa</taxon>
        <taxon>Chordata</taxon>
        <taxon>Craniata</taxon>
        <taxon>Vertebrata</taxon>
        <taxon>Chondrichthyes</taxon>
        <taxon>Elasmobranchii</taxon>
        <taxon>Galeomorphii</taxon>
        <taxon>Galeoidea</taxon>
        <taxon>Orectolobiformes</taxon>
        <taxon>Hemiscylliidae</taxon>
        <taxon>Chiloscyllium</taxon>
    </lineage>
</organism>
<keyword evidence="5 6" id="KW-0472">Membrane</keyword>
<dbReference type="Proteomes" id="UP000287033">
    <property type="component" value="Unassembled WGS sequence"/>
</dbReference>
<dbReference type="Pfam" id="PF04117">
    <property type="entry name" value="Mpv17_PMP22"/>
    <property type="match status" value="1"/>
</dbReference>
<evidence type="ECO:0000256" key="1">
    <source>
        <dbReference type="ARBA" id="ARBA00004141"/>
    </source>
</evidence>
<evidence type="ECO:0008006" key="9">
    <source>
        <dbReference type="Google" id="ProtNLM"/>
    </source>
</evidence>
<name>A0A401T149_CHIPU</name>
<dbReference type="InterPro" id="IPR007248">
    <property type="entry name" value="Mpv17_PMP22"/>
</dbReference>
<feature type="transmembrane region" description="Helical" evidence="6">
    <location>
        <begin position="25"/>
        <end position="44"/>
    </location>
</feature>